<dbReference type="GO" id="GO:0043023">
    <property type="term" value="F:ribosomal large subunit binding"/>
    <property type="evidence" value="ECO:0007669"/>
    <property type="project" value="TreeGrafter"/>
</dbReference>
<keyword evidence="3" id="KW-0963">Cytoplasm</keyword>
<dbReference type="Pfam" id="PF01765">
    <property type="entry name" value="RRF"/>
    <property type="match status" value="1"/>
</dbReference>
<comment type="similarity">
    <text evidence="1 3">Belongs to the RRF family.</text>
</comment>
<dbReference type="InterPro" id="IPR036191">
    <property type="entry name" value="RRF_sf"/>
</dbReference>
<feature type="domain" description="Ribosome recycling factor" evidence="4">
    <location>
        <begin position="22"/>
        <end position="181"/>
    </location>
</feature>
<sequence length="184" mass="20253">MDDIKHNLVSKINSAREYLMVELVSIRSGGANASLLDKVLVEAYDQKMPVGNLATVTVPDPKQLLIQPWDKANTAALEKAIAGAGLGLSVVNEGDRIRVVVPPLSNERREELAKLAYRIAEDTKVSIRNARREALEAMEARSRQGGLSDDDKERLKKEYQALVDAATKEVEQASDRKAGELRSM</sequence>
<dbReference type="Gene3D" id="1.10.132.20">
    <property type="entry name" value="Ribosome-recycling factor"/>
    <property type="match status" value="1"/>
</dbReference>
<name>A0A1F4NRT5_UNCK3</name>
<dbReference type="Gene3D" id="3.30.1360.40">
    <property type="match status" value="1"/>
</dbReference>
<evidence type="ECO:0000256" key="3">
    <source>
        <dbReference type="HAMAP-Rule" id="MF_00040"/>
    </source>
</evidence>
<evidence type="ECO:0000256" key="1">
    <source>
        <dbReference type="ARBA" id="ARBA00005912"/>
    </source>
</evidence>
<dbReference type="InterPro" id="IPR002661">
    <property type="entry name" value="Ribosome_recyc_fac"/>
</dbReference>
<dbReference type="GO" id="GO:0006415">
    <property type="term" value="P:translational termination"/>
    <property type="evidence" value="ECO:0007669"/>
    <property type="project" value="UniProtKB-UniRule"/>
</dbReference>
<dbReference type="Proteomes" id="UP000176651">
    <property type="component" value="Unassembled WGS sequence"/>
</dbReference>
<dbReference type="EMBL" id="META01000004">
    <property type="protein sequence ID" value="OGB74140.1"/>
    <property type="molecule type" value="Genomic_DNA"/>
</dbReference>
<dbReference type="STRING" id="1798535.A2V68_02305"/>
<comment type="subcellular location">
    <subcellularLocation>
        <location evidence="3">Cytoplasm</location>
    </subcellularLocation>
</comment>
<evidence type="ECO:0000259" key="4">
    <source>
        <dbReference type="Pfam" id="PF01765"/>
    </source>
</evidence>
<dbReference type="SUPFAM" id="SSF55194">
    <property type="entry name" value="Ribosome recycling factor, RRF"/>
    <property type="match status" value="1"/>
</dbReference>
<dbReference type="FunFam" id="3.30.1360.40:FF:000001">
    <property type="entry name" value="Ribosome-recycling factor"/>
    <property type="match status" value="1"/>
</dbReference>
<gene>
    <name evidence="3" type="primary">frr</name>
    <name evidence="5" type="ORF">A2V68_02305</name>
</gene>
<evidence type="ECO:0000313" key="5">
    <source>
        <dbReference type="EMBL" id="OGB74140.1"/>
    </source>
</evidence>
<dbReference type="PANTHER" id="PTHR20982:SF3">
    <property type="entry name" value="MITOCHONDRIAL RIBOSOME RECYCLING FACTOR PSEUDO 1"/>
    <property type="match status" value="1"/>
</dbReference>
<evidence type="ECO:0000256" key="2">
    <source>
        <dbReference type="ARBA" id="ARBA00022917"/>
    </source>
</evidence>
<protein>
    <recommendedName>
        <fullName evidence="3">Ribosome-recycling factor</fullName>
        <shortName evidence="3">RRF</shortName>
    </recommendedName>
    <alternativeName>
        <fullName evidence="3">Ribosome-releasing factor</fullName>
    </alternativeName>
</protein>
<comment type="function">
    <text evidence="3">Responsible for the release of ribosomes from messenger RNA at the termination of protein biosynthesis. May increase the efficiency of translation by recycling ribosomes from one round of translation to another.</text>
</comment>
<dbReference type="NCBIfam" id="TIGR00496">
    <property type="entry name" value="frr"/>
    <property type="match status" value="1"/>
</dbReference>
<dbReference type="AlphaFoldDB" id="A0A1F4NRT5"/>
<reference evidence="5 6" key="1">
    <citation type="journal article" date="2016" name="Nat. Commun.">
        <title>Thousands of microbial genomes shed light on interconnected biogeochemical processes in an aquifer system.</title>
        <authorList>
            <person name="Anantharaman K."/>
            <person name="Brown C.T."/>
            <person name="Hug L.A."/>
            <person name="Sharon I."/>
            <person name="Castelle C.J."/>
            <person name="Probst A.J."/>
            <person name="Thomas B.C."/>
            <person name="Singh A."/>
            <person name="Wilkins M.J."/>
            <person name="Karaoz U."/>
            <person name="Brodie E.L."/>
            <person name="Williams K.H."/>
            <person name="Hubbard S.S."/>
            <person name="Banfield J.F."/>
        </authorList>
    </citation>
    <scope>NUCLEOTIDE SEQUENCE [LARGE SCALE GENOMIC DNA]</scope>
</reference>
<proteinExistence type="inferred from homology"/>
<organism evidence="5 6">
    <name type="scientific">candidate division Kazan bacterium RBG_13_50_9</name>
    <dbReference type="NCBI Taxonomy" id="1798535"/>
    <lineage>
        <taxon>Bacteria</taxon>
        <taxon>Bacteria division Kazan-3B-28</taxon>
    </lineage>
</organism>
<dbReference type="PANTHER" id="PTHR20982">
    <property type="entry name" value="RIBOSOME RECYCLING FACTOR"/>
    <property type="match status" value="1"/>
</dbReference>
<evidence type="ECO:0000313" key="6">
    <source>
        <dbReference type="Proteomes" id="UP000176651"/>
    </source>
</evidence>
<accession>A0A1F4NRT5</accession>
<dbReference type="HAMAP" id="MF_00040">
    <property type="entry name" value="RRF"/>
    <property type="match status" value="1"/>
</dbReference>
<dbReference type="GO" id="GO:0005737">
    <property type="term" value="C:cytoplasm"/>
    <property type="evidence" value="ECO:0007669"/>
    <property type="project" value="UniProtKB-SubCell"/>
</dbReference>
<comment type="caution">
    <text evidence="5">The sequence shown here is derived from an EMBL/GenBank/DDBJ whole genome shotgun (WGS) entry which is preliminary data.</text>
</comment>
<dbReference type="InterPro" id="IPR023584">
    <property type="entry name" value="Ribosome_recyc_fac_dom"/>
</dbReference>
<keyword evidence="2 3" id="KW-0648">Protein biosynthesis</keyword>